<evidence type="ECO:0000313" key="10">
    <source>
        <dbReference type="EMBL" id="ORZ38827.1"/>
    </source>
</evidence>
<dbReference type="AlphaFoldDB" id="A0A1Y2HW38"/>
<feature type="transmembrane region" description="Helical" evidence="8">
    <location>
        <begin position="185"/>
        <end position="205"/>
    </location>
</feature>
<feature type="transmembrane region" description="Helical" evidence="8">
    <location>
        <begin position="351"/>
        <end position="369"/>
    </location>
</feature>
<feature type="transmembrane region" description="Helical" evidence="8">
    <location>
        <begin position="325"/>
        <end position="345"/>
    </location>
</feature>
<feature type="compositionally biased region" description="Pro residues" evidence="9">
    <location>
        <begin position="45"/>
        <end position="61"/>
    </location>
</feature>
<dbReference type="GO" id="GO:0005886">
    <property type="term" value="C:plasma membrane"/>
    <property type="evidence" value="ECO:0007669"/>
    <property type="project" value="UniProtKB-SubCell"/>
</dbReference>
<evidence type="ECO:0000256" key="6">
    <source>
        <dbReference type="ARBA" id="ARBA00022989"/>
    </source>
</evidence>
<comment type="subcellular location">
    <subcellularLocation>
        <location evidence="8">Cell membrane</location>
        <topology evidence="8">Multi-pass membrane protein</topology>
    </subcellularLocation>
    <subcellularLocation>
        <location evidence="2">Membrane</location>
        <topology evidence="2">Multi-pass membrane protein</topology>
    </subcellularLocation>
</comment>
<keyword evidence="7 8" id="KW-0472">Membrane</keyword>
<evidence type="ECO:0000256" key="7">
    <source>
        <dbReference type="ARBA" id="ARBA00023136"/>
    </source>
</evidence>
<comment type="function">
    <text evidence="1 8">Probably involved in transport through the plasma membrane.</text>
</comment>
<feature type="transmembrane region" description="Helical" evidence="8">
    <location>
        <begin position="287"/>
        <end position="313"/>
    </location>
</feature>
<dbReference type="EMBL" id="MCFL01000007">
    <property type="protein sequence ID" value="ORZ38827.1"/>
    <property type="molecule type" value="Genomic_DNA"/>
</dbReference>
<dbReference type="InterPro" id="IPR007603">
    <property type="entry name" value="Choline_transptr-like"/>
</dbReference>
<evidence type="ECO:0000256" key="8">
    <source>
        <dbReference type="RuleBase" id="RU368066"/>
    </source>
</evidence>
<protein>
    <recommendedName>
        <fullName evidence="4 8">Protein PNS1</fullName>
    </recommendedName>
</protein>
<feature type="region of interest" description="Disordered" evidence="9">
    <location>
        <begin position="1"/>
        <end position="126"/>
    </location>
</feature>
<dbReference type="PANTHER" id="PTHR12385">
    <property type="entry name" value="CHOLINE TRANSPORTER-LIKE (SLC FAMILY 44)"/>
    <property type="match status" value="1"/>
</dbReference>
<dbReference type="PANTHER" id="PTHR12385:SF4">
    <property type="entry name" value="PROTEIN PNS1"/>
    <property type="match status" value="1"/>
</dbReference>
<reference evidence="10 11" key="1">
    <citation type="submission" date="2016-07" db="EMBL/GenBank/DDBJ databases">
        <title>Pervasive Adenine N6-methylation of Active Genes in Fungi.</title>
        <authorList>
            <consortium name="DOE Joint Genome Institute"/>
            <person name="Mondo S.J."/>
            <person name="Dannebaum R.O."/>
            <person name="Kuo R.C."/>
            <person name="Labutti K."/>
            <person name="Haridas S."/>
            <person name="Kuo A."/>
            <person name="Salamov A."/>
            <person name="Ahrendt S.R."/>
            <person name="Lipzen A."/>
            <person name="Sullivan W."/>
            <person name="Andreopoulos W.B."/>
            <person name="Clum A."/>
            <person name="Lindquist E."/>
            <person name="Daum C."/>
            <person name="Ramamoorthy G.K."/>
            <person name="Gryganskyi A."/>
            <person name="Culley D."/>
            <person name="Magnuson J.K."/>
            <person name="James T.Y."/>
            <person name="O'Malley M.A."/>
            <person name="Stajich J.E."/>
            <person name="Spatafora J.W."/>
            <person name="Visel A."/>
            <person name="Grigoriev I.V."/>
        </authorList>
    </citation>
    <scope>NUCLEOTIDE SEQUENCE [LARGE SCALE GENOMIC DNA]</scope>
    <source>
        <strain evidence="10 11">PL171</strain>
    </source>
</reference>
<sequence length="560" mass="59718">MSYPPQQVPAQGQAYPPQQQQAYPSYPPQSQPQAYPSYPPQQGSPYPPQQQQPAAYPPAGPAYPMQDGNGAAYPPQNNHQYDPYANKSNAYGAVPPPAPPGYATDMAGSGANLVAQPDPETRFAPPKGPQDLWAAILFLVQFAGFCAIAALSIPKVDFSTMKPKDSPSSSPSTGSGSGPDIGSNAIVAMGGSAFFALILSIAYLMAMRKYPKPLIKFTFWFSIAFFIAFGLFSIVVGRNIVGGVVCLIVAVLYIVFYRAYKSRFPFAAVMLETVASVTMKYPGTVGIGIAGLVVQLAYIAFFAVTAIASFIHFGQTTTTVRNGRTVTSVSGISYVLWLYLVFSFYWTCQVIGNVVHVTVSGVFAAFYFLSGSQQGMPGSPTMSAFGRAMTTSFGSICYGSLLIALIQTLRSVLFNKYAYTQVAIYGKDFCRAAKDTWTLVKDRGIDALINDDLIGNVIGFGSLLVGGMTVLAAWLIYSVGKAVGSSTTAGFDAALLIVLLVAFFAGVVMFSLIGGVVTSGTATTFVCLAEDPAALRATKPELWEKIRQTYPEAAFVSMFA</sequence>
<keyword evidence="11" id="KW-1185">Reference proteome</keyword>
<dbReference type="Pfam" id="PF04515">
    <property type="entry name" value="Choline_transpo"/>
    <property type="match status" value="2"/>
</dbReference>
<evidence type="ECO:0000256" key="4">
    <source>
        <dbReference type="ARBA" id="ARBA00015388"/>
    </source>
</evidence>
<gene>
    <name evidence="10" type="ORF">BCR44DRAFT_1427865</name>
</gene>
<evidence type="ECO:0000256" key="9">
    <source>
        <dbReference type="SAM" id="MobiDB-lite"/>
    </source>
</evidence>
<feature type="transmembrane region" description="Helical" evidence="8">
    <location>
        <begin position="240"/>
        <end position="257"/>
    </location>
</feature>
<evidence type="ECO:0000256" key="5">
    <source>
        <dbReference type="ARBA" id="ARBA00022692"/>
    </source>
</evidence>
<feature type="transmembrane region" description="Helical" evidence="8">
    <location>
        <begin position="489"/>
        <end position="513"/>
    </location>
</feature>
<dbReference type="GO" id="GO:0022857">
    <property type="term" value="F:transmembrane transporter activity"/>
    <property type="evidence" value="ECO:0007669"/>
    <property type="project" value="UniProtKB-UniRule"/>
</dbReference>
<feature type="transmembrane region" description="Helical" evidence="8">
    <location>
        <begin position="217"/>
        <end position="234"/>
    </location>
</feature>
<organism evidence="10 11">
    <name type="scientific">Catenaria anguillulae PL171</name>
    <dbReference type="NCBI Taxonomy" id="765915"/>
    <lineage>
        <taxon>Eukaryota</taxon>
        <taxon>Fungi</taxon>
        <taxon>Fungi incertae sedis</taxon>
        <taxon>Blastocladiomycota</taxon>
        <taxon>Blastocladiomycetes</taxon>
        <taxon>Blastocladiales</taxon>
        <taxon>Catenariaceae</taxon>
        <taxon>Catenaria</taxon>
    </lineage>
</organism>
<name>A0A1Y2HW38_9FUNG</name>
<evidence type="ECO:0000313" key="11">
    <source>
        <dbReference type="Proteomes" id="UP000193411"/>
    </source>
</evidence>
<accession>A0A1Y2HW38</accession>
<evidence type="ECO:0000256" key="2">
    <source>
        <dbReference type="ARBA" id="ARBA00004141"/>
    </source>
</evidence>
<feature type="transmembrane region" description="Helical" evidence="8">
    <location>
        <begin position="453"/>
        <end position="477"/>
    </location>
</feature>
<comment type="similarity">
    <text evidence="3 8">Belongs to the CTL (choline transporter-like) family.</text>
</comment>
<feature type="compositionally biased region" description="Low complexity" evidence="9">
    <location>
        <begin position="31"/>
        <end position="44"/>
    </location>
</feature>
<dbReference type="Proteomes" id="UP000193411">
    <property type="component" value="Unassembled WGS sequence"/>
</dbReference>
<proteinExistence type="inferred from homology"/>
<feature type="compositionally biased region" description="Low complexity" evidence="9">
    <location>
        <begin position="1"/>
        <end position="24"/>
    </location>
</feature>
<keyword evidence="5 8" id="KW-0812">Transmembrane</keyword>
<comment type="caution">
    <text evidence="10">The sequence shown here is derived from an EMBL/GenBank/DDBJ whole genome shotgun (WGS) entry which is preliminary data.</text>
</comment>
<dbReference type="OrthoDB" id="44736at2759"/>
<keyword evidence="6 8" id="KW-1133">Transmembrane helix</keyword>
<feature type="transmembrane region" description="Helical" evidence="8">
    <location>
        <begin position="132"/>
        <end position="153"/>
    </location>
</feature>
<evidence type="ECO:0000256" key="1">
    <source>
        <dbReference type="ARBA" id="ARBA00002957"/>
    </source>
</evidence>
<evidence type="ECO:0000256" key="3">
    <source>
        <dbReference type="ARBA" id="ARBA00007168"/>
    </source>
</evidence>
<feature type="transmembrane region" description="Helical" evidence="8">
    <location>
        <begin position="390"/>
        <end position="409"/>
    </location>
</feature>